<feature type="compositionally biased region" description="Low complexity" evidence="1">
    <location>
        <begin position="49"/>
        <end position="72"/>
    </location>
</feature>
<keyword evidence="2" id="KW-1133">Transmembrane helix</keyword>
<keyword evidence="2" id="KW-0812">Transmembrane</keyword>
<protein>
    <recommendedName>
        <fullName evidence="6">LPXTG cell wall anchor domain-containing protein</fullName>
    </recommendedName>
</protein>
<feature type="chain" id="PRO_5026898845" description="LPXTG cell wall anchor domain-containing protein" evidence="3">
    <location>
        <begin position="39"/>
        <end position="600"/>
    </location>
</feature>
<feature type="compositionally biased region" description="Pro residues" evidence="1">
    <location>
        <begin position="515"/>
        <end position="534"/>
    </location>
</feature>
<feature type="region of interest" description="Disordered" evidence="1">
    <location>
        <begin position="95"/>
        <end position="260"/>
    </location>
</feature>
<keyword evidence="3" id="KW-0732">Signal</keyword>
<evidence type="ECO:0000313" key="5">
    <source>
        <dbReference type="Proteomes" id="UP000434342"/>
    </source>
</evidence>
<dbReference type="RefSeq" id="WP_154539079.1">
    <property type="nucleotide sequence ID" value="NZ_VUND01000001.1"/>
</dbReference>
<feature type="compositionally biased region" description="Basic and acidic residues" evidence="1">
    <location>
        <begin position="165"/>
        <end position="190"/>
    </location>
</feature>
<accession>A0A6N7WRF4</accession>
<proteinExistence type="predicted"/>
<evidence type="ECO:0000256" key="3">
    <source>
        <dbReference type="SAM" id="SignalP"/>
    </source>
</evidence>
<keyword evidence="2" id="KW-0472">Membrane</keyword>
<evidence type="ECO:0008006" key="6">
    <source>
        <dbReference type="Google" id="ProtNLM"/>
    </source>
</evidence>
<feature type="region of interest" description="Disordered" evidence="1">
    <location>
        <begin position="513"/>
        <end position="541"/>
    </location>
</feature>
<feature type="signal peptide" evidence="3">
    <location>
        <begin position="1"/>
        <end position="38"/>
    </location>
</feature>
<comment type="caution">
    <text evidence="4">The sequence shown here is derived from an EMBL/GenBank/DDBJ whole genome shotgun (WGS) entry which is preliminary data.</text>
</comment>
<feature type="compositionally biased region" description="Polar residues" evidence="1">
    <location>
        <begin position="212"/>
        <end position="225"/>
    </location>
</feature>
<evidence type="ECO:0000256" key="2">
    <source>
        <dbReference type="SAM" id="Phobius"/>
    </source>
</evidence>
<name>A0A6N7WRF4_9ACTN</name>
<dbReference type="Proteomes" id="UP000434342">
    <property type="component" value="Unassembled WGS sequence"/>
</dbReference>
<evidence type="ECO:0000313" key="4">
    <source>
        <dbReference type="EMBL" id="MST59358.1"/>
    </source>
</evidence>
<evidence type="ECO:0000256" key="1">
    <source>
        <dbReference type="SAM" id="MobiDB-lite"/>
    </source>
</evidence>
<feature type="region of interest" description="Disordered" evidence="1">
    <location>
        <begin position="38"/>
        <end position="79"/>
    </location>
</feature>
<organism evidence="4 5">
    <name type="scientific">Parafannyhessea umbonata</name>
    <dbReference type="NCBI Taxonomy" id="604330"/>
    <lineage>
        <taxon>Bacteria</taxon>
        <taxon>Bacillati</taxon>
        <taxon>Actinomycetota</taxon>
        <taxon>Coriobacteriia</taxon>
        <taxon>Coriobacteriales</taxon>
        <taxon>Atopobiaceae</taxon>
        <taxon>Parafannyhessea</taxon>
    </lineage>
</organism>
<feature type="compositionally biased region" description="Basic and acidic residues" evidence="1">
    <location>
        <begin position="129"/>
        <end position="149"/>
    </location>
</feature>
<sequence length="600" mass="65075">MSKQHITSPEAPRRAAISCVVATATAAVALAAPTVALAEEPTAAPPTTEPSATTATAEAPSATAPYTTTQTVAKDEKTFPTKDDAQAYLDNAKATWAETDKKDTTSTYKVTTTGPEKVDSTTTSTTTTVKDESKEFDSQDEADNWRKDNTSGYQNTGDATYDVKSGVDKVESGTTEKKNGDFANGEKDGLPSEQAANDWINGQTKQYKDTADTTYSVDSTVTPKENSSKKGEKDGEATTQEYGPFDSEEAAEAARATAKANDPGSILQDVTFKVTSKEVGTKTETVHVEGKTFYDEAARDSEFEREKSEAQSAGYTIGNIHKTSRDAAWGGKYDYKSTEYPLGANSFAVIKQADWYAIWTPEQIDNDTRAKIEQQLQDKSLKGELTFFSGFDTRFTTGDKTSGEYWVTKNDDGSYTMHVNSADKISHLDYGTLPTYSYSFDMTRQTPILKWYFTKTVQNYKPAVEWSAKYTVSSVTKVPTYTYKAWYKVTKTENVTTDVWKAGYEVVKTTTFTPPVTPPTTPPTTPPVTPPTTPKTPEAPKTAVQKATVRKQAAAKTVAKAAVPKTSDSTNLAGAGILAGLAVAFGAAGIALRRRTRKLD</sequence>
<dbReference type="EMBL" id="VUND01000001">
    <property type="protein sequence ID" value="MST59358.1"/>
    <property type="molecule type" value="Genomic_DNA"/>
</dbReference>
<reference evidence="4 5" key="1">
    <citation type="submission" date="2019-08" db="EMBL/GenBank/DDBJ databases">
        <title>In-depth cultivation of the pig gut microbiome towards novel bacterial diversity and tailored functional studies.</title>
        <authorList>
            <person name="Wylensek D."/>
            <person name="Hitch T.C.A."/>
            <person name="Clavel T."/>
        </authorList>
    </citation>
    <scope>NUCLEOTIDE SEQUENCE [LARGE SCALE GENOMIC DNA]</scope>
    <source>
        <strain evidence="4 5">WB01_CNA04</strain>
    </source>
</reference>
<dbReference type="AlphaFoldDB" id="A0A6N7WRF4"/>
<feature type="compositionally biased region" description="Basic and acidic residues" evidence="1">
    <location>
        <begin position="226"/>
        <end position="236"/>
    </location>
</feature>
<feature type="transmembrane region" description="Helical" evidence="2">
    <location>
        <begin position="572"/>
        <end position="592"/>
    </location>
</feature>
<gene>
    <name evidence="4" type="ORF">FYJ69_00325</name>
</gene>